<gene>
    <name evidence="3" type="ORF">ET33_13255</name>
</gene>
<comment type="caution">
    <text evidence="3">The sequence shown here is derived from an EMBL/GenBank/DDBJ whole genome shotgun (WGS) entry which is preliminary data.</text>
</comment>
<proteinExistence type="inferred from homology"/>
<comment type="similarity">
    <text evidence="2">Belongs to the FldB/FldC dehydratase alpha/beta subunit family.</text>
</comment>
<reference evidence="3 4" key="1">
    <citation type="submission" date="2014-06" db="EMBL/GenBank/DDBJ databases">
        <title>Draft genome sequence of Paenibacillus sp. MSt1.</title>
        <authorList>
            <person name="Aw Y.K."/>
            <person name="Ong K.S."/>
            <person name="Gan H.M."/>
            <person name="Lee S.M."/>
        </authorList>
    </citation>
    <scope>NUCLEOTIDE SEQUENCE [LARGE SCALE GENOMIC DNA]</scope>
    <source>
        <strain evidence="3 4">MSt1</strain>
    </source>
</reference>
<evidence type="ECO:0000313" key="4">
    <source>
        <dbReference type="Proteomes" id="UP000028123"/>
    </source>
</evidence>
<dbReference type="AlphaFoldDB" id="A0A081PAD0"/>
<dbReference type="OrthoDB" id="9810278at2"/>
<evidence type="ECO:0000256" key="1">
    <source>
        <dbReference type="ARBA" id="ARBA00001966"/>
    </source>
</evidence>
<dbReference type="PANTHER" id="PTHR30548">
    <property type="entry name" value="2-HYDROXYGLUTARYL-COA DEHYDRATASE, D-COMPONENT-RELATED"/>
    <property type="match status" value="1"/>
</dbReference>
<dbReference type="Gene3D" id="3.40.50.11900">
    <property type="match status" value="1"/>
</dbReference>
<dbReference type="InterPro" id="IPR010327">
    <property type="entry name" value="FldB/FldC_alpha/beta"/>
</dbReference>
<name>A0A081PAD0_9BACL</name>
<accession>A0A081PAD0</accession>
<dbReference type="Gene3D" id="3.40.50.11890">
    <property type="match status" value="1"/>
</dbReference>
<dbReference type="GO" id="GO:0016836">
    <property type="term" value="F:hydro-lyase activity"/>
    <property type="evidence" value="ECO:0007669"/>
    <property type="project" value="UniProtKB-ARBA"/>
</dbReference>
<organism evidence="3 4">
    <name type="scientific">Paenibacillus tyrfis</name>
    <dbReference type="NCBI Taxonomy" id="1501230"/>
    <lineage>
        <taxon>Bacteria</taxon>
        <taxon>Bacillati</taxon>
        <taxon>Bacillota</taxon>
        <taxon>Bacilli</taxon>
        <taxon>Bacillales</taxon>
        <taxon>Paenibacillaceae</taxon>
        <taxon>Paenibacillus</taxon>
    </lineage>
</organism>
<dbReference type="Proteomes" id="UP000028123">
    <property type="component" value="Unassembled WGS sequence"/>
</dbReference>
<dbReference type="PANTHER" id="PTHR30548:SF2">
    <property type="entry name" value="2-HYDROXYACYL-COA DEHYDRATASE,D-COMPONENT"/>
    <property type="match status" value="1"/>
</dbReference>
<keyword evidence="4" id="KW-1185">Reference proteome</keyword>
<dbReference type="EMBL" id="JNVM01000002">
    <property type="protein sequence ID" value="KEQ27653.1"/>
    <property type="molecule type" value="Genomic_DNA"/>
</dbReference>
<protein>
    <submittedName>
        <fullName evidence="3">2-hydroxyglutaryl-CoA dehydratase</fullName>
    </submittedName>
</protein>
<dbReference type="eggNOG" id="COG1775">
    <property type="taxonomic scope" value="Bacteria"/>
</dbReference>
<dbReference type="RefSeq" id="WP_036675449.1">
    <property type="nucleotide sequence ID" value="NZ_JNVM01000002.1"/>
</dbReference>
<dbReference type="Pfam" id="PF06050">
    <property type="entry name" value="HGD-D"/>
    <property type="match status" value="1"/>
</dbReference>
<evidence type="ECO:0000313" key="3">
    <source>
        <dbReference type="EMBL" id="KEQ27653.1"/>
    </source>
</evidence>
<evidence type="ECO:0000256" key="2">
    <source>
        <dbReference type="ARBA" id="ARBA00005806"/>
    </source>
</evidence>
<sequence>MSQFKVEAKSREEQYKKMMSVLETYRAEPSDPSSALKAARMRSLFNGYRLTQAYKEETKVAYVVEQFPNEIVFGFNMVSWNMESMAILLAQTVNVDPFINLTQEKSLSRDICSFLRGSLGVMLANGYPNPDLVLVNDQPCDCLAKMGNMSSKLYDSTFLSINTPNLINEDTLTYLVEQLKKLITDIESTLNIPFDEERFRQVVQYSNEARDYYCKTVELNKTYELPGVSRELLEIFGMNGFGLKENVQICKTLYEEALEMSKKSDPKKKKKRILWAGQAPHNDHELIRYFEQQVEIVYWAPLWEANLVSLDPADPLKSIAERAILYHWNAQRLKENISQVCTSFHIDGVIISNIWGCRNMMGISSMIREMSGEQGLKYLTISVDYVDKNNYAFNHVKNRIDAFLEIMSD</sequence>
<comment type="cofactor">
    <cofactor evidence="1">
        <name>[4Fe-4S] cluster</name>
        <dbReference type="ChEBI" id="CHEBI:49883"/>
    </cofactor>
</comment>